<dbReference type="EMBL" id="JACJPW010000058">
    <property type="protein sequence ID" value="MBD2183553.1"/>
    <property type="molecule type" value="Genomic_DNA"/>
</dbReference>
<accession>A0A926VGZ5</accession>
<evidence type="ECO:0000313" key="1">
    <source>
        <dbReference type="EMBL" id="MBD2183553.1"/>
    </source>
</evidence>
<organism evidence="1 2">
    <name type="scientific">Aerosakkonema funiforme FACHB-1375</name>
    <dbReference type="NCBI Taxonomy" id="2949571"/>
    <lineage>
        <taxon>Bacteria</taxon>
        <taxon>Bacillati</taxon>
        <taxon>Cyanobacteriota</taxon>
        <taxon>Cyanophyceae</taxon>
        <taxon>Oscillatoriophycideae</taxon>
        <taxon>Aerosakkonematales</taxon>
        <taxon>Aerosakkonemataceae</taxon>
        <taxon>Aerosakkonema</taxon>
    </lineage>
</organism>
<name>A0A926VGZ5_9CYAN</name>
<dbReference type="RefSeq" id="WP_190468100.1">
    <property type="nucleotide sequence ID" value="NZ_JACJPW010000058.1"/>
</dbReference>
<reference evidence="1" key="1">
    <citation type="journal article" date="2015" name="ISME J.">
        <title>Draft Genome Sequence of Streptomyces incarnatus NRRL8089, which Produces the Nucleoside Antibiotic Sinefungin.</title>
        <authorList>
            <person name="Oshima K."/>
            <person name="Hattori M."/>
            <person name="Shimizu H."/>
            <person name="Fukuda K."/>
            <person name="Nemoto M."/>
            <person name="Inagaki K."/>
            <person name="Tamura T."/>
        </authorList>
    </citation>
    <scope>NUCLEOTIDE SEQUENCE</scope>
    <source>
        <strain evidence="1">FACHB-1375</strain>
    </source>
</reference>
<evidence type="ECO:0000313" key="2">
    <source>
        <dbReference type="Proteomes" id="UP000641646"/>
    </source>
</evidence>
<reference evidence="1" key="2">
    <citation type="submission" date="2020-08" db="EMBL/GenBank/DDBJ databases">
        <authorList>
            <person name="Chen M."/>
            <person name="Teng W."/>
            <person name="Zhao L."/>
            <person name="Hu C."/>
            <person name="Zhou Y."/>
            <person name="Han B."/>
            <person name="Song L."/>
            <person name="Shu W."/>
        </authorList>
    </citation>
    <scope>NUCLEOTIDE SEQUENCE</scope>
    <source>
        <strain evidence="1">FACHB-1375</strain>
    </source>
</reference>
<dbReference type="AlphaFoldDB" id="A0A926VGZ5"/>
<proteinExistence type="predicted"/>
<dbReference type="Proteomes" id="UP000641646">
    <property type="component" value="Unassembled WGS sequence"/>
</dbReference>
<comment type="caution">
    <text evidence="1">The sequence shown here is derived from an EMBL/GenBank/DDBJ whole genome shotgun (WGS) entry which is preliminary data.</text>
</comment>
<keyword evidence="2" id="KW-1185">Reference proteome</keyword>
<gene>
    <name evidence="1" type="ORF">H6G03_21245</name>
</gene>
<sequence length="53" mass="6032">MRIETSAGRSIWIEKLLPIAIDCRPNASPLHSTYFVIFVNLFDWTGALGFISY</sequence>
<protein>
    <submittedName>
        <fullName evidence="1">Uncharacterized protein</fullName>
    </submittedName>
</protein>